<sequence>MTLVQSAIIVALTVGCALRARHWSARRQSRPLTFALAALIVGQLGRVPGVNRALDAVPVLPDGLASIIGNAAQLAALAAIAIHALTALRLANRLTMLTNLAAAGFFGLAATYVLDTIGQFSAGFADDPLAFQWLILTGMDVTACSLMARACYVGLDGADAWQRAVLLSWLTAAVCGLTADAIRVYEVITPGVSAFGAGSVYAARMSSLLLAVGVILLELYREGNRTDGMGRTATKRALPRHVPRRRRSQAFRRNVFEEG</sequence>
<organism evidence="2 3">
    <name type="scientific">Gordonia phage Catfish</name>
    <dbReference type="NCBI Taxonomy" id="2301538"/>
    <lineage>
        <taxon>Viruses</taxon>
        <taxon>Duplodnaviria</taxon>
        <taxon>Heunggongvirae</taxon>
        <taxon>Uroviricota</taxon>
        <taxon>Caudoviricetes</taxon>
        <taxon>Ruthgordonvirinae</taxon>
        <taxon>Catfishvirus</taxon>
        <taxon>Catfishvirus catfish</taxon>
    </lineage>
</organism>
<keyword evidence="1" id="KW-0812">Transmembrane</keyword>
<protein>
    <submittedName>
        <fullName evidence="2">Membrane protein</fullName>
    </submittedName>
</protein>
<feature type="transmembrane region" description="Helical" evidence="1">
    <location>
        <begin position="67"/>
        <end position="88"/>
    </location>
</feature>
<dbReference type="RefSeq" id="YP_010050827.1">
    <property type="nucleotide sequence ID" value="NC_054434.1"/>
</dbReference>
<evidence type="ECO:0000256" key="1">
    <source>
        <dbReference type="SAM" id="Phobius"/>
    </source>
</evidence>
<dbReference type="Proteomes" id="UP000264051">
    <property type="component" value="Segment"/>
</dbReference>
<dbReference type="KEGG" id="vg:63911564"/>
<accession>A0A385D1H6</accession>
<feature type="transmembrane region" description="Helical" evidence="1">
    <location>
        <begin position="100"/>
        <end position="124"/>
    </location>
</feature>
<reference evidence="3" key="1">
    <citation type="submission" date="2018-07" db="EMBL/GenBank/DDBJ databases">
        <authorList>
            <person name="Byford A.D."/>
            <person name="Nguyen L.Q."/>
            <person name="Alvarez I.A."/>
            <person name="Bhandari M."/>
            <person name="Desselle J.R."/>
            <person name="Duong Q.-N.N."/>
            <person name="Dupree A.F."/>
            <person name="Feroben K.E."/>
            <person name="Garrison M.E."/>
            <person name="Higginbotham J.L."/>
            <person name="Hunter C.W."/>
            <person name="Knight B.A."/>
            <person name="Lee J.A."/>
            <person name="Lewis I.C."/>
            <person name="Long E.L."/>
            <person name="Rimal A."/>
            <person name="Sinnasone S."/>
            <person name="Tandukar J."/>
            <person name="Willis C.E."/>
            <person name="Nguyen A.V."/>
            <person name="Hancock A.M."/>
            <person name="Dicus A.P."/>
            <person name="Gallien G.E."/>
            <person name="Weidemeier A.M.D."/>
            <person name="Gissendanner C.R."/>
            <person name="Findley A.M."/>
            <person name="Bollivar D.W."/>
            <person name="Garlena R.A."/>
            <person name="Russell D.A."/>
            <person name="Pope W.H."/>
            <person name="Jacobs-Sera D."/>
            <person name="Hatfull G.F."/>
        </authorList>
    </citation>
    <scope>NUCLEOTIDE SEQUENCE [LARGE SCALE GENOMIC DNA]</scope>
</reference>
<keyword evidence="1" id="KW-1133">Transmembrane helix</keyword>
<dbReference type="EMBL" id="MH697580">
    <property type="protein sequence ID" value="AXQ51874.1"/>
    <property type="molecule type" value="Genomic_DNA"/>
</dbReference>
<keyword evidence="3" id="KW-1185">Reference proteome</keyword>
<feature type="transmembrane region" description="Helical" evidence="1">
    <location>
        <begin position="202"/>
        <end position="220"/>
    </location>
</feature>
<feature type="transmembrane region" description="Helical" evidence="1">
    <location>
        <begin position="130"/>
        <end position="152"/>
    </location>
</feature>
<gene>
    <name evidence="2" type="primary">38</name>
    <name evidence="2" type="ORF">SEA_CATFISH_38</name>
</gene>
<feature type="transmembrane region" description="Helical" evidence="1">
    <location>
        <begin position="164"/>
        <end position="182"/>
    </location>
</feature>
<name>A0A385D1H6_9CAUD</name>
<keyword evidence="1" id="KW-0472">Membrane</keyword>
<dbReference type="GeneID" id="63911564"/>
<evidence type="ECO:0000313" key="3">
    <source>
        <dbReference type="Proteomes" id="UP000264051"/>
    </source>
</evidence>
<proteinExistence type="predicted"/>
<evidence type="ECO:0000313" key="2">
    <source>
        <dbReference type="EMBL" id="AXQ51874.1"/>
    </source>
</evidence>